<sequence>MGGGWTDLGVRADPDNPLALREHIATAVALGYATVATDTRVDAGDKAAGREIARGLDPIDPATLASALADASARTGARPVLNRLTRLTIRFGEPGELQTLLNAHDRAVRAYDILALEPTTERALASACANRRCDVIALALGARPSFRLRAGAVKAAASNGIAFEVAYNSALMETTARRNFFANAASLTRACGGGGDAGAPHGVGGVVILTGGSRRANELRAPLDVVNLATMFGMKDGDARRAMAARCDALVARAARRRAAEADAADR</sequence>
<reference evidence="4 5" key="1">
    <citation type="journal article" date="2009" name="Science">
        <title>Green evolution and dynamic adaptations revealed by genomes of the marine picoeukaryotes Micromonas.</title>
        <authorList>
            <person name="Worden A.Z."/>
            <person name="Lee J.H."/>
            <person name="Mock T."/>
            <person name="Rouze P."/>
            <person name="Simmons M.P."/>
            <person name="Aerts A.L."/>
            <person name="Allen A.E."/>
            <person name="Cuvelier M.L."/>
            <person name="Derelle E."/>
            <person name="Everett M.V."/>
            <person name="Foulon E."/>
            <person name="Grimwood J."/>
            <person name="Gundlach H."/>
            <person name="Henrissat B."/>
            <person name="Napoli C."/>
            <person name="McDonald S.M."/>
            <person name="Parker M.S."/>
            <person name="Rombauts S."/>
            <person name="Salamov A."/>
            <person name="Von Dassow P."/>
            <person name="Badger J.H."/>
            <person name="Coutinho P.M."/>
            <person name="Demir E."/>
            <person name="Dubchak I."/>
            <person name="Gentemann C."/>
            <person name="Eikrem W."/>
            <person name="Gready J.E."/>
            <person name="John U."/>
            <person name="Lanier W."/>
            <person name="Lindquist E.A."/>
            <person name="Lucas S."/>
            <person name="Mayer K.F."/>
            <person name="Moreau H."/>
            <person name="Not F."/>
            <person name="Otillar R."/>
            <person name="Panaud O."/>
            <person name="Pangilinan J."/>
            <person name="Paulsen I."/>
            <person name="Piegu B."/>
            <person name="Poliakov A."/>
            <person name="Robbens S."/>
            <person name="Schmutz J."/>
            <person name="Toulza E."/>
            <person name="Wyss T."/>
            <person name="Zelensky A."/>
            <person name="Zhou K."/>
            <person name="Armbrust E.V."/>
            <person name="Bhattacharya D."/>
            <person name="Goodenough U.W."/>
            <person name="Van de Peer Y."/>
            <person name="Grigoriev I.V."/>
        </authorList>
    </citation>
    <scope>NUCLEOTIDE SEQUENCE [LARGE SCALE GENOMIC DNA]</scope>
    <source>
        <strain evidence="5">RCC299 / NOUM17</strain>
    </source>
</reference>
<dbReference type="PANTHER" id="PTHR13031:SF0">
    <property type="entry name" value="RIBONUCLEASE P PROTEIN SUBUNIT P30"/>
    <property type="match status" value="1"/>
</dbReference>
<dbReference type="Proteomes" id="UP000002009">
    <property type="component" value="Chromosome 12"/>
</dbReference>
<gene>
    <name evidence="4" type="ORF">MICPUN_87026</name>
</gene>
<protein>
    <submittedName>
        <fullName evidence="4">Uncharacterized protein</fullName>
    </submittedName>
</protein>
<dbReference type="InterPro" id="IPR002738">
    <property type="entry name" value="RNase_P_p30"/>
</dbReference>
<name>C1FJS0_MICCC</name>
<evidence type="ECO:0000256" key="2">
    <source>
        <dbReference type="ARBA" id="ARBA00007331"/>
    </source>
</evidence>
<dbReference type="Pfam" id="PF01876">
    <property type="entry name" value="RNase_P_p30"/>
    <property type="match status" value="1"/>
</dbReference>
<evidence type="ECO:0000313" key="5">
    <source>
        <dbReference type="Proteomes" id="UP000002009"/>
    </source>
</evidence>
<accession>C1FJS0</accession>
<dbReference type="OMA" id="IKILARW"/>
<dbReference type="KEGG" id="mis:MICPUN_87026"/>
<dbReference type="OrthoDB" id="17948at2759"/>
<dbReference type="GO" id="GO:0003723">
    <property type="term" value="F:RNA binding"/>
    <property type="evidence" value="ECO:0007669"/>
    <property type="project" value="TreeGrafter"/>
</dbReference>
<dbReference type="EMBL" id="CP001577">
    <property type="protein sequence ID" value="ACO70392.1"/>
    <property type="molecule type" value="Genomic_DNA"/>
</dbReference>
<dbReference type="GO" id="GO:0005655">
    <property type="term" value="C:nucleolar ribonuclease P complex"/>
    <property type="evidence" value="ECO:0007669"/>
    <property type="project" value="TreeGrafter"/>
</dbReference>
<comment type="similarity">
    <text evidence="2">Belongs to the eukaryotic/archaeal RNase P protein component 3 family.</text>
</comment>
<dbReference type="PANTHER" id="PTHR13031">
    <property type="entry name" value="RIBONUCLEASE P SUBUNIT P30"/>
    <property type="match status" value="1"/>
</dbReference>
<dbReference type="Gene3D" id="3.20.20.140">
    <property type="entry name" value="Metal-dependent hydrolases"/>
    <property type="match status" value="1"/>
</dbReference>
<dbReference type="AlphaFoldDB" id="C1FJS0"/>
<keyword evidence="5" id="KW-1185">Reference proteome</keyword>
<comment type="subcellular location">
    <subcellularLocation>
        <location evidence="1">Nucleus</location>
    </subcellularLocation>
</comment>
<organism evidence="4 5">
    <name type="scientific">Micromonas commoda (strain RCC299 / NOUM17 / CCMP2709)</name>
    <name type="common">Picoplanktonic green alga</name>
    <dbReference type="NCBI Taxonomy" id="296587"/>
    <lineage>
        <taxon>Eukaryota</taxon>
        <taxon>Viridiplantae</taxon>
        <taxon>Chlorophyta</taxon>
        <taxon>Mamiellophyceae</taxon>
        <taxon>Mamiellales</taxon>
        <taxon>Mamiellaceae</taxon>
        <taxon>Micromonas</taxon>
    </lineage>
</organism>
<dbReference type="GO" id="GO:0008033">
    <property type="term" value="P:tRNA processing"/>
    <property type="evidence" value="ECO:0007669"/>
    <property type="project" value="UniProtKB-KW"/>
</dbReference>
<evidence type="ECO:0000256" key="3">
    <source>
        <dbReference type="ARBA" id="ARBA00022694"/>
    </source>
</evidence>
<dbReference type="eggNOG" id="KOG2363">
    <property type="taxonomic scope" value="Eukaryota"/>
</dbReference>
<dbReference type="SUPFAM" id="SSF89550">
    <property type="entry name" value="PHP domain-like"/>
    <property type="match status" value="1"/>
</dbReference>
<evidence type="ECO:0000313" key="4">
    <source>
        <dbReference type="EMBL" id="ACO70392.1"/>
    </source>
</evidence>
<keyword evidence="3" id="KW-0819">tRNA processing</keyword>
<dbReference type="InterPro" id="IPR016195">
    <property type="entry name" value="Pol/histidinol_Pase-like"/>
</dbReference>
<dbReference type="STRING" id="296587.C1FJS0"/>
<dbReference type="RefSeq" id="XP_002509134.1">
    <property type="nucleotide sequence ID" value="XM_002509088.1"/>
</dbReference>
<evidence type="ECO:0000256" key="1">
    <source>
        <dbReference type="ARBA" id="ARBA00004123"/>
    </source>
</evidence>
<proteinExistence type="inferred from homology"/>
<dbReference type="GeneID" id="8248278"/>
<dbReference type="InParanoid" id="C1FJS0"/>